<dbReference type="HOGENOM" id="CLU_008673_1_1_11"/>
<dbReference type="EMBL" id="CP007514">
    <property type="protein sequence ID" value="AHY45324.1"/>
    <property type="molecule type" value="Genomic_DNA"/>
</dbReference>
<reference evidence="3 5" key="1">
    <citation type="submission" date="2014-03" db="EMBL/GenBank/DDBJ databases">
        <title>Complete genome sequence of the Radio-Resistant Rubrobacter radiotolerans RSPS-4.</title>
        <authorList>
            <person name="Egas C.C."/>
            <person name="Barroso C.C."/>
            <person name="Froufe H.J.C."/>
            <person name="Pacheco J.J."/>
            <person name="Albuquerque L.L."/>
            <person name="da Costa M.M.S."/>
        </authorList>
    </citation>
    <scope>NUCLEOTIDE SEQUENCE [LARGE SCALE GENOMIC DNA]</scope>
    <source>
        <strain evidence="3 5">RSPS-4</strain>
    </source>
</reference>
<keyword evidence="1" id="KW-0732">Signal</keyword>
<dbReference type="KEGG" id="rrd:RradSPS_0041"/>
<dbReference type="GO" id="GO:0043190">
    <property type="term" value="C:ATP-binding cassette (ABC) transporter complex"/>
    <property type="evidence" value="ECO:0007669"/>
    <property type="project" value="InterPro"/>
</dbReference>
<proteinExistence type="predicted"/>
<feature type="chain" id="PRO_5038793119" evidence="1">
    <location>
        <begin position="26"/>
        <end position="314"/>
    </location>
</feature>
<dbReference type="STRING" id="42256.RradSPS_0041"/>
<sequence length="314" mass="34804">MESKRKKRGGIAAVTVGVAALVASACGGGAATNEPIDFGYVGWPEAIAKTNIAETVVQALGYETTSTELQVPTIFQGLETGDVDVFVEAWFPTMQPILDNTEPGSVKSVVVNMPEATYSLAVNKPACDAGVTSHEDLAEHEEEFRGEIYGIEPGNDGNIIVQEMIDNDTYGLGGWELIESSTSAMLAEVDSRSRNDEWIVFTGWEPHWMGQKYDMCLLEDPEMMWGESSRVETLATASLEENEELWQFFEQMTIDQDTQATWIDMIDNSGMEPEEVALTWLRDNPETTRRWLEGVETVDGEDGFEALQEHLENQ</sequence>
<dbReference type="RefSeq" id="WP_051589146.1">
    <property type="nucleotide sequence ID" value="NZ_CP007514.1"/>
</dbReference>
<dbReference type="Gene3D" id="3.40.190.100">
    <property type="entry name" value="Glycine betaine-binding periplasmic protein, domain 2"/>
    <property type="match status" value="1"/>
</dbReference>
<evidence type="ECO:0000313" key="3">
    <source>
        <dbReference type="EMBL" id="AHY45324.1"/>
    </source>
</evidence>
<keyword evidence="5" id="KW-1185">Reference proteome</keyword>
<dbReference type="AlphaFoldDB" id="A0A023WZT2"/>
<dbReference type="SUPFAM" id="SSF53850">
    <property type="entry name" value="Periplasmic binding protein-like II"/>
    <property type="match status" value="1"/>
</dbReference>
<accession>A0A023WZT2</accession>
<evidence type="ECO:0000256" key="1">
    <source>
        <dbReference type="SAM" id="SignalP"/>
    </source>
</evidence>
<evidence type="ECO:0000313" key="5">
    <source>
        <dbReference type="Proteomes" id="UP000025229"/>
    </source>
</evidence>
<name>A0A023WZT2_RUBRA</name>
<dbReference type="PROSITE" id="PS51257">
    <property type="entry name" value="PROKAR_LIPOPROTEIN"/>
    <property type="match status" value="1"/>
</dbReference>
<gene>
    <name evidence="3" type="ORF">RradSPS_0041</name>
    <name evidence="4" type="ORF">SIL72_01720</name>
</gene>
<dbReference type="Pfam" id="PF04069">
    <property type="entry name" value="OpuAC"/>
    <property type="match status" value="1"/>
</dbReference>
<dbReference type="EMBL" id="JAWXXX010000001">
    <property type="protein sequence ID" value="MDX5892736.1"/>
    <property type="molecule type" value="Genomic_DNA"/>
</dbReference>
<dbReference type="Proteomes" id="UP000025229">
    <property type="component" value="Chromosome"/>
</dbReference>
<dbReference type="GO" id="GO:0022857">
    <property type="term" value="F:transmembrane transporter activity"/>
    <property type="evidence" value="ECO:0007669"/>
    <property type="project" value="InterPro"/>
</dbReference>
<evidence type="ECO:0000259" key="2">
    <source>
        <dbReference type="Pfam" id="PF04069"/>
    </source>
</evidence>
<feature type="signal peptide" evidence="1">
    <location>
        <begin position="1"/>
        <end position="25"/>
    </location>
</feature>
<protein>
    <submittedName>
        <fullName evidence="3">ABC-type proline/glycine betaine transport systems periplasmic component</fullName>
    </submittedName>
    <submittedName>
        <fullName evidence="4">Glycine betaine ABC transporter substrate-binding protein</fullName>
    </submittedName>
</protein>
<organism evidence="3 5">
    <name type="scientific">Rubrobacter radiotolerans</name>
    <name type="common">Arthrobacter radiotolerans</name>
    <dbReference type="NCBI Taxonomy" id="42256"/>
    <lineage>
        <taxon>Bacteria</taxon>
        <taxon>Bacillati</taxon>
        <taxon>Actinomycetota</taxon>
        <taxon>Rubrobacteria</taxon>
        <taxon>Rubrobacterales</taxon>
        <taxon>Rubrobacteraceae</taxon>
        <taxon>Rubrobacter</taxon>
    </lineage>
</organism>
<reference evidence="4" key="2">
    <citation type="submission" date="2023-11" db="EMBL/GenBank/DDBJ databases">
        <title>MicrobeMod: A computational toolkit for identifying prokaryotic methylation and restriction-modification with nanopore sequencing.</title>
        <authorList>
            <person name="Crits-Christoph A."/>
            <person name="Kang S.C."/>
            <person name="Lee H."/>
            <person name="Ostrov N."/>
        </authorList>
    </citation>
    <scope>NUCLEOTIDE SEQUENCE</scope>
    <source>
        <strain evidence="4">ATCC 51242</strain>
    </source>
</reference>
<feature type="domain" description="ABC-type glycine betaine transport system substrate-binding" evidence="2">
    <location>
        <begin position="35"/>
        <end position="282"/>
    </location>
</feature>
<dbReference type="OrthoDB" id="9787902at2"/>
<dbReference type="Gene3D" id="3.40.190.10">
    <property type="entry name" value="Periplasmic binding protein-like II"/>
    <property type="match status" value="1"/>
</dbReference>
<dbReference type="eggNOG" id="COG2113">
    <property type="taxonomic scope" value="Bacteria"/>
</dbReference>
<evidence type="ECO:0000313" key="4">
    <source>
        <dbReference type="EMBL" id="MDX5892736.1"/>
    </source>
</evidence>
<dbReference type="InterPro" id="IPR007210">
    <property type="entry name" value="ABC_Gly_betaine_transp_sub-bd"/>
</dbReference>
<dbReference type="Proteomes" id="UP001281130">
    <property type="component" value="Unassembled WGS sequence"/>
</dbReference>